<evidence type="ECO:0000313" key="2">
    <source>
        <dbReference type="Proteomes" id="UP000254601"/>
    </source>
</evidence>
<gene>
    <name evidence="1" type="ORF">NCTC13337_02306</name>
</gene>
<accession>A0A380N003</accession>
<dbReference type="GO" id="GO:0005829">
    <property type="term" value="C:cytosol"/>
    <property type="evidence" value="ECO:0007669"/>
    <property type="project" value="TreeGrafter"/>
</dbReference>
<dbReference type="EMBL" id="UHIC01000001">
    <property type="protein sequence ID" value="SUO97251.1"/>
    <property type="molecule type" value="Genomic_DNA"/>
</dbReference>
<keyword evidence="2" id="KW-1185">Reference proteome</keyword>
<name>A0A380N003_9GAMM</name>
<keyword evidence="1" id="KW-0413">Isomerase</keyword>
<dbReference type="NCBIfam" id="TIGR01484">
    <property type="entry name" value="HAD-SF-IIB"/>
    <property type="match status" value="1"/>
</dbReference>
<dbReference type="SUPFAM" id="SSF56784">
    <property type="entry name" value="HAD-like"/>
    <property type="match status" value="1"/>
</dbReference>
<dbReference type="PROSITE" id="PS01229">
    <property type="entry name" value="COF_2"/>
    <property type="match status" value="1"/>
</dbReference>
<dbReference type="PANTHER" id="PTHR10000:SF25">
    <property type="entry name" value="PHOSPHATASE YKRA-RELATED"/>
    <property type="match status" value="1"/>
</dbReference>
<dbReference type="GO" id="GO:0016791">
    <property type="term" value="F:phosphatase activity"/>
    <property type="evidence" value="ECO:0007669"/>
    <property type="project" value="TreeGrafter"/>
</dbReference>
<dbReference type="AlphaFoldDB" id="A0A380N003"/>
<dbReference type="OrthoDB" id="3180855at2"/>
<dbReference type="RefSeq" id="WP_072575608.1">
    <property type="nucleotide sequence ID" value="NZ_LWHB01000015.1"/>
</dbReference>
<proteinExistence type="predicted"/>
<dbReference type="InterPro" id="IPR023214">
    <property type="entry name" value="HAD_sf"/>
</dbReference>
<dbReference type="Pfam" id="PF08282">
    <property type="entry name" value="Hydrolase_3"/>
    <property type="match status" value="1"/>
</dbReference>
<dbReference type="GO" id="GO:0016853">
    <property type="term" value="F:isomerase activity"/>
    <property type="evidence" value="ECO:0007669"/>
    <property type="project" value="UniProtKB-KW"/>
</dbReference>
<organism evidence="1 2">
    <name type="scientific">Suttonella ornithocola</name>
    <dbReference type="NCBI Taxonomy" id="279832"/>
    <lineage>
        <taxon>Bacteria</taxon>
        <taxon>Pseudomonadati</taxon>
        <taxon>Pseudomonadota</taxon>
        <taxon>Gammaproteobacteria</taxon>
        <taxon>Cardiobacteriales</taxon>
        <taxon>Cardiobacteriaceae</taxon>
        <taxon>Suttonella</taxon>
    </lineage>
</organism>
<dbReference type="SFLD" id="SFLDG01140">
    <property type="entry name" value="C2.B:_Phosphomannomutase_and_P"/>
    <property type="match status" value="1"/>
</dbReference>
<dbReference type="InterPro" id="IPR036412">
    <property type="entry name" value="HAD-like_sf"/>
</dbReference>
<dbReference type="Proteomes" id="UP000254601">
    <property type="component" value="Unassembled WGS sequence"/>
</dbReference>
<dbReference type="Gene3D" id="3.40.50.1000">
    <property type="entry name" value="HAD superfamily/HAD-like"/>
    <property type="match status" value="1"/>
</dbReference>
<dbReference type="InterPro" id="IPR006379">
    <property type="entry name" value="HAD-SF_hydro_IIB"/>
</dbReference>
<dbReference type="GO" id="GO:0000287">
    <property type="term" value="F:magnesium ion binding"/>
    <property type="evidence" value="ECO:0007669"/>
    <property type="project" value="UniProtKB-ARBA"/>
</dbReference>
<sequence>MQTKIIFFDIDDTLCRLGQLPKNNYQVLHDLRQVGIRLAIATGRSVPILPHDIRALFDEGLIEALVSANGQYNLLDDQIVSHYPLDADDAAALIALCREYDLGYQQLSEKYVAWSDERPESDKIRLAFPGCIVDPEHYRHHSIYQFSVFLPEQDENIEVLRAFEEMGFHLARWHKGGADVLPKNGSKARGITDVCLEMGIDIQETMAFGDGLNDLEMLQHVGIGVAMGDGWPQLKAVADYVTGTIEEDGIRQALQHFKILSKC</sequence>
<dbReference type="SFLD" id="SFLDS00003">
    <property type="entry name" value="Haloacid_Dehalogenase"/>
    <property type="match status" value="1"/>
</dbReference>
<dbReference type="PANTHER" id="PTHR10000">
    <property type="entry name" value="PHOSPHOSERINE PHOSPHATASE"/>
    <property type="match status" value="1"/>
</dbReference>
<evidence type="ECO:0000313" key="1">
    <source>
        <dbReference type="EMBL" id="SUO97251.1"/>
    </source>
</evidence>
<dbReference type="InterPro" id="IPR000150">
    <property type="entry name" value="Cof"/>
</dbReference>
<protein>
    <submittedName>
        <fullName evidence="1">Bifunctional phosphatase/peptidyl-prolyl cis-trans isomerase</fullName>
    </submittedName>
</protein>
<reference evidence="1 2" key="1">
    <citation type="submission" date="2018-06" db="EMBL/GenBank/DDBJ databases">
        <authorList>
            <consortium name="Pathogen Informatics"/>
            <person name="Doyle S."/>
        </authorList>
    </citation>
    <scope>NUCLEOTIDE SEQUENCE [LARGE SCALE GENOMIC DNA]</scope>
    <source>
        <strain evidence="1 2">NCTC13337</strain>
    </source>
</reference>
<dbReference type="Gene3D" id="3.30.1240.10">
    <property type="match status" value="1"/>
</dbReference>
<dbReference type="NCBIfam" id="TIGR00099">
    <property type="entry name" value="Cof-subfamily"/>
    <property type="match status" value="1"/>
</dbReference>